<feature type="compositionally biased region" description="Basic residues" evidence="1">
    <location>
        <begin position="24"/>
        <end position="40"/>
    </location>
</feature>
<accession>A0A6V7PLN0</accession>
<evidence type="ECO:0000256" key="1">
    <source>
        <dbReference type="SAM" id="MobiDB-lite"/>
    </source>
</evidence>
<feature type="region of interest" description="Disordered" evidence="1">
    <location>
        <begin position="154"/>
        <end position="175"/>
    </location>
</feature>
<reference evidence="2" key="1">
    <citation type="submission" date="2020-07" db="EMBL/GenBank/DDBJ databases">
        <authorList>
            <person name="Lin J."/>
        </authorList>
    </citation>
    <scope>NUCLEOTIDE SEQUENCE</scope>
</reference>
<proteinExistence type="predicted"/>
<organism evidence="2">
    <name type="scientific">Ananas comosus var. bracteatus</name>
    <name type="common">red pineapple</name>
    <dbReference type="NCBI Taxonomy" id="296719"/>
    <lineage>
        <taxon>Eukaryota</taxon>
        <taxon>Viridiplantae</taxon>
        <taxon>Streptophyta</taxon>
        <taxon>Embryophyta</taxon>
        <taxon>Tracheophyta</taxon>
        <taxon>Spermatophyta</taxon>
        <taxon>Magnoliopsida</taxon>
        <taxon>Liliopsida</taxon>
        <taxon>Poales</taxon>
        <taxon>Bromeliaceae</taxon>
        <taxon>Bromelioideae</taxon>
        <taxon>Ananas</taxon>
    </lineage>
</organism>
<sequence length="175" mass="19919">MATASVMTPLRTPCSEAVATANMRRRLRRRRRRERKRTRKAGKDERAREAASSEIVEGWRGKKKEPWRGVGGIEGEEGRCAGESEGEGMRVRGEAGCFRLHLYLCLCLRCLFRLCRLGEPLSLVSGVGRYLWSYALAWGRRAAHVRTCNTPKQREVRTNSMVPSGHGHPRKKLDR</sequence>
<dbReference type="EMBL" id="LR862149">
    <property type="protein sequence ID" value="CAD1831543.1"/>
    <property type="molecule type" value="Genomic_DNA"/>
</dbReference>
<dbReference type="AlphaFoldDB" id="A0A6V7PLN0"/>
<protein>
    <submittedName>
        <fullName evidence="2">Uncharacterized protein</fullName>
    </submittedName>
</protein>
<feature type="compositionally biased region" description="Basic and acidic residues" evidence="1">
    <location>
        <begin position="41"/>
        <end position="52"/>
    </location>
</feature>
<gene>
    <name evidence="2" type="ORF">CB5_LOCUS14754</name>
</gene>
<evidence type="ECO:0000313" key="2">
    <source>
        <dbReference type="EMBL" id="CAD1831543.1"/>
    </source>
</evidence>
<feature type="region of interest" description="Disordered" evidence="1">
    <location>
        <begin position="24"/>
        <end position="52"/>
    </location>
</feature>
<name>A0A6V7PLN0_ANACO</name>